<organism evidence="3 4">
    <name type="scientific">Microtetraspora glauca</name>
    <dbReference type="NCBI Taxonomy" id="1996"/>
    <lineage>
        <taxon>Bacteria</taxon>
        <taxon>Bacillati</taxon>
        <taxon>Actinomycetota</taxon>
        <taxon>Actinomycetes</taxon>
        <taxon>Streptosporangiales</taxon>
        <taxon>Streptosporangiaceae</taxon>
        <taxon>Microtetraspora</taxon>
    </lineage>
</organism>
<gene>
    <name evidence="3" type="ORF">AB0I59_15005</name>
</gene>
<dbReference type="Gene3D" id="2.60.120.10">
    <property type="entry name" value="Jelly Rolls"/>
    <property type="match status" value="1"/>
</dbReference>
<dbReference type="InterPro" id="IPR013096">
    <property type="entry name" value="Cupin_2"/>
</dbReference>
<evidence type="ECO:0000313" key="3">
    <source>
        <dbReference type="EMBL" id="MEV0969945.1"/>
    </source>
</evidence>
<keyword evidence="4" id="KW-1185">Reference proteome</keyword>
<dbReference type="EMBL" id="JBFALK010000007">
    <property type="protein sequence ID" value="MEV0969945.1"/>
    <property type="molecule type" value="Genomic_DNA"/>
</dbReference>
<feature type="domain" description="Cupin type-2" evidence="2">
    <location>
        <begin position="36"/>
        <end position="90"/>
    </location>
</feature>
<proteinExistence type="predicted"/>
<comment type="caution">
    <text evidence="3">The sequence shown here is derived from an EMBL/GenBank/DDBJ whole genome shotgun (WGS) entry which is preliminary data.</text>
</comment>
<dbReference type="InterPro" id="IPR014710">
    <property type="entry name" value="RmlC-like_jellyroll"/>
</dbReference>
<feature type="region of interest" description="Disordered" evidence="1">
    <location>
        <begin position="1"/>
        <end position="21"/>
    </location>
</feature>
<dbReference type="SUPFAM" id="SSF51182">
    <property type="entry name" value="RmlC-like cupins"/>
    <property type="match status" value="1"/>
</dbReference>
<dbReference type="RefSeq" id="WP_358133018.1">
    <property type="nucleotide sequence ID" value="NZ_JBFALK010000007.1"/>
</dbReference>
<evidence type="ECO:0000259" key="2">
    <source>
        <dbReference type="Pfam" id="PF07883"/>
    </source>
</evidence>
<evidence type="ECO:0000256" key="1">
    <source>
        <dbReference type="SAM" id="MobiDB-lite"/>
    </source>
</evidence>
<feature type="compositionally biased region" description="Polar residues" evidence="1">
    <location>
        <begin position="12"/>
        <end position="21"/>
    </location>
</feature>
<protein>
    <submittedName>
        <fullName evidence="3">Cupin domain-containing protein</fullName>
    </submittedName>
</protein>
<dbReference type="Pfam" id="PF07883">
    <property type="entry name" value="Cupin_2"/>
    <property type="match status" value="1"/>
</dbReference>
<reference evidence="3 4" key="1">
    <citation type="submission" date="2024-06" db="EMBL/GenBank/DDBJ databases">
        <title>The Natural Products Discovery Center: Release of the First 8490 Sequenced Strains for Exploring Actinobacteria Biosynthetic Diversity.</title>
        <authorList>
            <person name="Kalkreuter E."/>
            <person name="Kautsar S.A."/>
            <person name="Yang D."/>
            <person name="Bader C.D."/>
            <person name="Teijaro C.N."/>
            <person name="Fluegel L."/>
            <person name="Davis C.M."/>
            <person name="Simpson J.R."/>
            <person name="Lauterbach L."/>
            <person name="Steele A.D."/>
            <person name="Gui C."/>
            <person name="Meng S."/>
            <person name="Li G."/>
            <person name="Viehrig K."/>
            <person name="Ye F."/>
            <person name="Su P."/>
            <person name="Kiefer A.F."/>
            <person name="Nichols A."/>
            <person name="Cepeda A.J."/>
            <person name="Yan W."/>
            <person name="Fan B."/>
            <person name="Jiang Y."/>
            <person name="Adhikari A."/>
            <person name="Zheng C.-J."/>
            <person name="Schuster L."/>
            <person name="Cowan T.M."/>
            <person name="Smanski M.J."/>
            <person name="Chevrette M.G."/>
            <person name="De Carvalho L.P.S."/>
            <person name="Shen B."/>
        </authorList>
    </citation>
    <scope>NUCLEOTIDE SEQUENCE [LARGE SCALE GENOMIC DNA]</scope>
    <source>
        <strain evidence="3 4">NPDC050100</strain>
    </source>
</reference>
<dbReference type="InterPro" id="IPR011051">
    <property type="entry name" value="RmlC_Cupin_sf"/>
</dbReference>
<accession>A0ABV3GE93</accession>
<name>A0ABV3GE93_MICGL</name>
<dbReference type="Proteomes" id="UP001551675">
    <property type="component" value="Unassembled WGS sequence"/>
</dbReference>
<evidence type="ECO:0000313" key="4">
    <source>
        <dbReference type="Proteomes" id="UP001551675"/>
    </source>
</evidence>
<sequence>MPVIHSGDARRTTTPNGVMTTLASPTQGGAERAMWRVDMPAGTEGPLHAFDTEQIWTLLTGGCTLEIDGERLHVAPGDTMVLPADVTRQIFADPHDGFAAVVTAPAGARVYNPGGVSAADACDLAPKGTDRIVPPWVA</sequence>